<dbReference type="RefSeq" id="WP_154060934.1">
    <property type="nucleotide sequence ID" value="NZ_LR217692.1"/>
</dbReference>
<dbReference type="SUPFAM" id="SSF75169">
    <property type="entry name" value="DsrEFH-like"/>
    <property type="match status" value="1"/>
</dbReference>
<dbReference type="OrthoDB" id="9795117at2"/>
<dbReference type="Proteomes" id="UP000294466">
    <property type="component" value="Chromosome"/>
</dbReference>
<gene>
    <name evidence="1" type="primary">tusB</name>
    <name evidence="1" type="ORF">BUCISPPS3390_358</name>
</gene>
<dbReference type="Gene3D" id="3.40.1260.10">
    <property type="entry name" value="DsrEFH-like"/>
    <property type="match status" value="1"/>
</dbReference>
<proteinExistence type="predicted"/>
<sequence length="96" mass="11257">MLHILLNSPYRISIPSLLSFSSKFDDLICIQDGVILSVINDSYLKKIYKNFNLIYFLENDLFARGLLQKNKKNNLILLNYESFVFLTYGHTSNMTW</sequence>
<protein>
    <submittedName>
        <fullName evidence="1">Protein TusB</fullName>
    </submittedName>
</protein>
<reference evidence="1 2" key="1">
    <citation type="submission" date="2019-02" db="EMBL/GenBank/DDBJ databases">
        <authorList>
            <person name="Manzano-Marin A."/>
            <person name="Manzano-Marin A."/>
        </authorList>
    </citation>
    <scope>NUCLEOTIDE SEQUENCE [LARGE SCALE GENOMIC DNA]</scope>
    <source>
        <strain evidence="1 2">BuCisplendens/pseudotsugae</strain>
    </source>
</reference>
<dbReference type="AlphaFoldDB" id="A0A451CX88"/>
<organism evidence="1 2">
    <name type="scientific">Buchnera aphidicola</name>
    <name type="common">Cinara cf. splendens/pseudotsugae 3390</name>
    <dbReference type="NCBI Taxonomy" id="2518980"/>
    <lineage>
        <taxon>Bacteria</taxon>
        <taxon>Pseudomonadati</taxon>
        <taxon>Pseudomonadota</taxon>
        <taxon>Gammaproteobacteria</taxon>
        <taxon>Enterobacterales</taxon>
        <taxon>Erwiniaceae</taxon>
        <taxon>Buchnera</taxon>
    </lineage>
</organism>
<dbReference type="NCBIfam" id="TIGR03011">
    <property type="entry name" value="sulf_tusB_dsrH"/>
    <property type="match status" value="1"/>
</dbReference>
<dbReference type="EMBL" id="LR217692">
    <property type="protein sequence ID" value="VFP77926.1"/>
    <property type="molecule type" value="Genomic_DNA"/>
</dbReference>
<name>A0A451CX88_9GAMM</name>
<dbReference type="PANTHER" id="PTHR37526:SF1">
    <property type="entry name" value="PROTEIN TUSB"/>
    <property type="match status" value="1"/>
</dbReference>
<dbReference type="InterPro" id="IPR007215">
    <property type="entry name" value="Sulphur_relay_TusB/DsrH"/>
</dbReference>
<evidence type="ECO:0000313" key="1">
    <source>
        <dbReference type="EMBL" id="VFP77926.1"/>
    </source>
</evidence>
<dbReference type="Pfam" id="PF04077">
    <property type="entry name" value="DsrH"/>
    <property type="match status" value="1"/>
</dbReference>
<dbReference type="GO" id="GO:1990228">
    <property type="term" value="C:sulfurtransferase complex"/>
    <property type="evidence" value="ECO:0007669"/>
    <property type="project" value="TreeGrafter"/>
</dbReference>
<dbReference type="InterPro" id="IPR027396">
    <property type="entry name" value="DsrEFH-like"/>
</dbReference>
<dbReference type="GO" id="GO:0002143">
    <property type="term" value="P:tRNA wobble position uridine thiolation"/>
    <property type="evidence" value="ECO:0007669"/>
    <property type="project" value="InterPro"/>
</dbReference>
<accession>A0A451CX88</accession>
<dbReference type="PANTHER" id="PTHR37526">
    <property type="entry name" value="PROTEIN TUSB"/>
    <property type="match status" value="1"/>
</dbReference>
<evidence type="ECO:0000313" key="2">
    <source>
        <dbReference type="Proteomes" id="UP000294466"/>
    </source>
</evidence>